<dbReference type="CDD" id="cd06171">
    <property type="entry name" value="Sigma70_r4"/>
    <property type="match status" value="1"/>
</dbReference>
<evidence type="ECO:0000256" key="1">
    <source>
        <dbReference type="ARBA" id="ARBA00007788"/>
    </source>
</evidence>
<dbReference type="Pfam" id="PF04542">
    <property type="entry name" value="Sigma70_r2"/>
    <property type="match status" value="1"/>
</dbReference>
<evidence type="ECO:0000313" key="10">
    <source>
        <dbReference type="Proteomes" id="UP000637513"/>
    </source>
</evidence>
<evidence type="ECO:0000256" key="6">
    <source>
        <dbReference type="ARBA" id="ARBA00023163"/>
    </source>
</evidence>
<dbReference type="Gene3D" id="1.20.120.1810">
    <property type="match status" value="1"/>
</dbReference>
<dbReference type="SUPFAM" id="SSF88659">
    <property type="entry name" value="Sigma3 and sigma4 domains of RNA polymerase sigma factors"/>
    <property type="match status" value="2"/>
</dbReference>
<dbReference type="InterPro" id="IPR014284">
    <property type="entry name" value="RNA_pol_sigma-70_dom"/>
</dbReference>
<dbReference type="InterPro" id="IPR007624">
    <property type="entry name" value="RNA_pol_sigma70_r3"/>
</dbReference>
<dbReference type="Pfam" id="PF04539">
    <property type="entry name" value="Sigma70_r3"/>
    <property type="match status" value="1"/>
</dbReference>
<dbReference type="EMBL" id="JACRSW010000001">
    <property type="protein sequence ID" value="MBC8556298.1"/>
    <property type="molecule type" value="Genomic_DNA"/>
</dbReference>
<dbReference type="SUPFAM" id="SSF88946">
    <property type="entry name" value="Sigma2 domain of RNA polymerase sigma factors"/>
    <property type="match status" value="1"/>
</dbReference>
<keyword evidence="2" id="KW-0749">Sporulation</keyword>
<organism evidence="9 10">
    <name type="scientific">Jutongia hominis</name>
    <dbReference type="NCBI Taxonomy" id="2763664"/>
    <lineage>
        <taxon>Bacteria</taxon>
        <taxon>Bacillati</taxon>
        <taxon>Bacillota</taxon>
        <taxon>Clostridia</taxon>
        <taxon>Lachnospirales</taxon>
        <taxon>Lachnospiraceae</taxon>
        <taxon>Jutongia</taxon>
    </lineage>
</organism>
<evidence type="ECO:0000256" key="3">
    <source>
        <dbReference type="ARBA" id="ARBA00023015"/>
    </source>
</evidence>
<evidence type="ECO:0000313" key="9">
    <source>
        <dbReference type="EMBL" id="MBC8556298.1"/>
    </source>
</evidence>
<dbReference type="Proteomes" id="UP000637513">
    <property type="component" value="Unassembled WGS sequence"/>
</dbReference>
<keyword evidence="4 7" id="KW-0731">Sigma factor</keyword>
<keyword evidence="6 7" id="KW-0804">Transcription</keyword>
<evidence type="ECO:0000256" key="5">
    <source>
        <dbReference type="ARBA" id="ARBA00023125"/>
    </source>
</evidence>
<evidence type="ECO:0000256" key="4">
    <source>
        <dbReference type="ARBA" id="ARBA00023082"/>
    </source>
</evidence>
<comment type="function">
    <text evidence="7">Sigma factors are initiation factors that promote the attachment of RNA polymerase to specific initiation sites and are then released.</text>
</comment>
<comment type="caution">
    <text evidence="9">The sequence shown here is derived from an EMBL/GenBank/DDBJ whole genome shotgun (WGS) entry which is preliminary data.</text>
</comment>
<dbReference type="PROSITE" id="PS00715">
    <property type="entry name" value="SIGMA70_1"/>
    <property type="match status" value="1"/>
</dbReference>
<gene>
    <name evidence="9" type="ORF">H8700_00980</name>
</gene>
<dbReference type="InterPro" id="IPR000943">
    <property type="entry name" value="RNA_pol_sigma70"/>
</dbReference>
<dbReference type="PANTHER" id="PTHR30603:SF17">
    <property type="entry name" value="RNA POLYMERASE SIGMA-G FACTOR"/>
    <property type="match status" value="1"/>
</dbReference>
<dbReference type="InterPro" id="IPR050239">
    <property type="entry name" value="Sigma-70_RNA_pol_init_factors"/>
</dbReference>
<dbReference type="Pfam" id="PF04545">
    <property type="entry name" value="Sigma70_r4"/>
    <property type="match status" value="1"/>
</dbReference>
<evidence type="ECO:0000259" key="8">
    <source>
        <dbReference type="PROSITE" id="PS50943"/>
    </source>
</evidence>
<evidence type="ECO:0000256" key="7">
    <source>
        <dbReference type="RuleBase" id="RU362124"/>
    </source>
</evidence>
<feature type="domain" description="HTH cro/C1-type" evidence="8">
    <location>
        <begin position="222"/>
        <end position="252"/>
    </location>
</feature>
<dbReference type="PROSITE" id="PS50943">
    <property type="entry name" value="HTH_CROC1"/>
    <property type="match status" value="1"/>
</dbReference>
<sequence>MMEIMELLQKAQKGDRQSRNQIVEENVGLVWSIVKRFAGRGYDQEDIFQIGCIGLIKAIDRFDVQFQVKFSTYAVPMITGEIKRFLRDDGMIKVSRTLKEQSYKVRRTAEKISQENGRNATLEEVAAATELSREEIVLALEANTEVDSIYRTIFESEGRAVTMADQVVFDKTTSLGYAGNNVSSQNTIGENGVSADYEKEELLNHMLLEQLLKELDATSRKLIEYRYFHDMTQMQVAKQLGISQVQVSRMEKKILTQMRKKAQL</sequence>
<reference evidence="9 10" key="1">
    <citation type="submission" date="2020-08" db="EMBL/GenBank/DDBJ databases">
        <title>Genome public.</title>
        <authorList>
            <person name="Liu C."/>
            <person name="Sun Q."/>
        </authorList>
    </citation>
    <scope>NUCLEOTIDE SEQUENCE [LARGE SCALE GENOMIC DNA]</scope>
    <source>
        <strain evidence="9 10">BX3</strain>
    </source>
</reference>
<dbReference type="InterPro" id="IPR013324">
    <property type="entry name" value="RNA_pol_sigma_r3/r4-like"/>
</dbReference>
<keyword evidence="3 7" id="KW-0805">Transcription regulation</keyword>
<name>A0ABR7MSV8_9FIRM</name>
<dbReference type="InterPro" id="IPR007630">
    <property type="entry name" value="RNA_pol_sigma70_r4"/>
</dbReference>
<dbReference type="InterPro" id="IPR013325">
    <property type="entry name" value="RNA_pol_sigma_r2"/>
</dbReference>
<evidence type="ECO:0000256" key="2">
    <source>
        <dbReference type="ARBA" id="ARBA00022969"/>
    </source>
</evidence>
<dbReference type="PRINTS" id="PR00046">
    <property type="entry name" value="SIGMA70FCT"/>
</dbReference>
<dbReference type="InterPro" id="IPR001387">
    <property type="entry name" value="Cro/C1-type_HTH"/>
</dbReference>
<proteinExistence type="inferred from homology"/>
<protein>
    <recommendedName>
        <fullName evidence="7">RNA polymerase sigma factor</fullName>
    </recommendedName>
</protein>
<dbReference type="NCBIfam" id="TIGR02937">
    <property type="entry name" value="sigma70-ECF"/>
    <property type="match status" value="1"/>
</dbReference>
<dbReference type="Gene3D" id="1.10.10.10">
    <property type="entry name" value="Winged helix-like DNA-binding domain superfamily/Winged helix DNA-binding domain"/>
    <property type="match status" value="2"/>
</dbReference>
<keyword evidence="10" id="KW-1185">Reference proteome</keyword>
<dbReference type="InterPro" id="IPR007627">
    <property type="entry name" value="RNA_pol_sigma70_r2"/>
</dbReference>
<dbReference type="PROSITE" id="PS00716">
    <property type="entry name" value="SIGMA70_2"/>
    <property type="match status" value="1"/>
</dbReference>
<accession>A0ABR7MSV8</accession>
<dbReference type="PANTHER" id="PTHR30603">
    <property type="entry name" value="RNA POLYMERASE SIGMA FACTOR RPO"/>
    <property type="match status" value="1"/>
</dbReference>
<dbReference type="InterPro" id="IPR036388">
    <property type="entry name" value="WH-like_DNA-bd_sf"/>
</dbReference>
<comment type="similarity">
    <text evidence="1 7">Belongs to the sigma-70 factor family.</text>
</comment>
<keyword evidence="5 7" id="KW-0238">DNA-binding</keyword>